<protein>
    <recommendedName>
        <fullName evidence="4">DUF1917-domain-containing protein</fullName>
    </recommendedName>
</protein>
<dbReference type="PANTHER" id="PTHR31977:SF1">
    <property type="entry name" value="UPF0696 PROTEIN C11ORF68"/>
    <property type="match status" value="1"/>
</dbReference>
<accession>A0ABR4AJ05</accession>
<dbReference type="InterPro" id="IPR023398">
    <property type="entry name" value="TIF_eIF4e-like"/>
</dbReference>
<reference evidence="2 3" key="1">
    <citation type="submission" date="2024-09" db="EMBL/GenBank/DDBJ databases">
        <title>Rethinking Asexuality: The Enigmatic Case of Functional Sexual Genes in Lepraria (Stereocaulaceae).</title>
        <authorList>
            <person name="Doellman M."/>
            <person name="Sun Y."/>
            <person name="Barcenas-Pena A."/>
            <person name="Lumbsch H.T."/>
            <person name="Grewe F."/>
        </authorList>
    </citation>
    <scope>NUCLEOTIDE SEQUENCE [LARGE SCALE GENOMIC DNA]</scope>
    <source>
        <strain evidence="2 3">Mercado 3170</strain>
    </source>
</reference>
<organism evidence="2 3">
    <name type="scientific">Stereocaulon virgatum</name>
    <dbReference type="NCBI Taxonomy" id="373712"/>
    <lineage>
        <taxon>Eukaryota</taxon>
        <taxon>Fungi</taxon>
        <taxon>Dikarya</taxon>
        <taxon>Ascomycota</taxon>
        <taxon>Pezizomycotina</taxon>
        <taxon>Lecanoromycetes</taxon>
        <taxon>OSLEUM clade</taxon>
        <taxon>Lecanoromycetidae</taxon>
        <taxon>Lecanorales</taxon>
        <taxon>Lecanorineae</taxon>
        <taxon>Stereocaulaceae</taxon>
        <taxon>Stereocaulon</taxon>
    </lineage>
</organism>
<evidence type="ECO:0000313" key="3">
    <source>
        <dbReference type="Proteomes" id="UP001590950"/>
    </source>
</evidence>
<dbReference type="EMBL" id="JBEFKJ010000006">
    <property type="protein sequence ID" value="KAL2045757.1"/>
    <property type="molecule type" value="Genomic_DNA"/>
</dbReference>
<dbReference type="Pfam" id="PF08939">
    <property type="entry name" value="Bles03"/>
    <property type="match status" value="1"/>
</dbReference>
<gene>
    <name evidence="2" type="ORF">N7G274_002188</name>
</gene>
<evidence type="ECO:0000256" key="1">
    <source>
        <dbReference type="ARBA" id="ARBA00010568"/>
    </source>
</evidence>
<comment type="similarity">
    <text evidence="1">Belongs to the UPF0696 family.</text>
</comment>
<comment type="caution">
    <text evidence="2">The sequence shown here is derived from an EMBL/GenBank/DDBJ whole genome shotgun (WGS) entry which is preliminary data.</text>
</comment>
<dbReference type="SUPFAM" id="SSF55418">
    <property type="entry name" value="eIF4e-like"/>
    <property type="match status" value="1"/>
</dbReference>
<proteinExistence type="inferred from homology"/>
<evidence type="ECO:0008006" key="4">
    <source>
        <dbReference type="Google" id="ProtNLM"/>
    </source>
</evidence>
<dbReference type="Proteomes" id="UP001590950">
    <property type="component" value="Unassembled WGS sequence"/>
</dbReference>
<dbReference type="Gene3D" id="3.30.760.10">
    <property type="entry name" value="RNA Cap, Translation Initiation Factor Eif4e"/>
    <property type="match status" value="1"/>
</dbReference>
<sequence length="229" mass="25089">MNETLEAGNFPRTLMIFSNVSHHEVPAAKIMAPGSTARVHTPPKTYEKEDQPTLVRKGQQLLEEFTALKARTEADMAGENKSVITRQLAPHRKQLARSLLSLARETDCTSGKWMLFPSPQNVNTVWSLIAHATVSGELGFAAKVATDDGSQRARLICIYTADFGDKDDVKRVLERILALGLCGGNGAGGKGKAIYYKADVYTYLDLMGGNKFGLKTSLFSSRDVIRRGK</sequence>
<evidence type="ECO:0000313" key="2">
    <source>
        <dbReference type="EMBL" id="KAL2045757.1"/>
    </source>
</evidence>
<dbReference type="InterPro" id="IPR015034">
    <property type="entry name" value="Bles03"/>
</dbReference>
<dbReference type="PANTHER" id="PTHR31977">
    <property type="entry name" value="UPF0696 PROTEIN C11ORF68"/>
    <property type="match status" value="1"/>
</dbReference>
<keyword evidence="3" id="KW-1185">Reference proteome</keyword>
<name>A0ABR4AJ05_9LECA</name>